<dbReference type="InterPro" id="IPR053551">
    <property type="entry name" value="Metalloprotease_DSAMP"/>
</dbReference>
<dbReference type="SMART" id="SM00232">
    <property type="entry name" value="JAB_MPN"/>
    <property type="match status" value="1"/>
</dbReference>
<name>A0ABD5V1V1_9EURY</name>
<dbReference type="PANTHER" id="PTHR34858:SF1">
    <property type="entry name" value="CYSO-CYSTEINE PEPTIDASE"/>
    <property type="match status" value="1"/>
</dbReference>
<keyword evidence="2" id="KW-0479">Metal-binding</keyword>
<proteinExistence type="predicted"/>
<dbReference type="GO" id="GO:0046872">
    <property type="term" value="F:metal ion binding"/>
    <property type="evidence" value="ECO:0007669"/>
    <property type="project" value="UniProtKB-KW"/>
</dbReference>
<evidence type="ECO:0000256" key="2">
    <source>
        <dbReference type="ARBA" id="ARBA00022723"/>
    </source>
</evidence>
<dbReference type="PROSITE" id="PS50249">
    <property type="entry name" value="MPN"/>
    <property type="match status" value="1"/>
</dbReference>
<dbReference type="EMBL" id="JBHSXQ010000001">
    <property type="protein sequence ID" value="MFC6903682.1"/>
    <property type="molecule type" value="Genomic_DNA"/>
</dbReference>
<dbReference type="PANTHER" id="PTHR34858">
    <property type="entry name" value="CYSO-CYSTEINE PEPTIDASE"/>
    <property type="match status" value="1"/>
</dbReference>
<accession>A0ABD5V1V1</accession>
<dbReference type="EC" id="3.4.19.15" evidence="7"/>
<dbReference type="GO" id="GO:0008237">
    <property type="term" value="F:metallopeptidase activity"/>
    <property type="evidence" value="ECO:0007669"/>
    <property type="project" value="UniProtKB-KW"/>
</dbReference>
<evidence type="ECO:0000313" key="7">
    <source>
        <dbReference type="EMBL" id="MFC6903682.1"/>
    </source>
</evidence>
<evidence type="ECO:0000313" key="8">
    <source>
        <dbReference type="Proteomes" id="UP001596312"/>
    </source>
</evidence>
<dbReference type="SUPFAM" id="SSF102712">
    <property type="entry name" value="JAB1/MPN domain"/>
    <property type="match status" value="1"/>
</dbReference>
<dbReference type="AlphaFoldDB" id="A0ABD5V1V1"/>
<evidence type="ECO:0000256" key="4">
    <source>
        <dbReference type="ARBA" id="ARBA00022833"/>
    </source>
</evidence>
<dbReference type="GO" id="GO:0006508">
    <property type="term" value="P:proteolysis"/>
    <property type="evidence" value="ECO:0007669"/>
    <property type="project" value="UniProtKB-KW"/>
</dbReference>
<keyword evidence="5" id="KW-0482">Metalloprotease</keyword>
<dbReference type="CDD" id="cd08070">
    <property type="entry name" value="MPN_like"/>
    <property type="match status" value="1"/>
</dbReference>
<evidence type="ECO:0000256" key="5">
    <source>
        <dbReference type="ARBA" id="ARBA00023049"/>
    </source>
</evidence>
<comment type="caution">
    <text evidence="7">The sequence shown here is derived from an EMBL/GenBank/DDBJ whole genome shotgun (WGS) entry which is preliminary data.</text>
</comment>
<reference evidence="7 8" key="1">
    <citation type="journal article" date="2019" name="Int. J. Syst. Evol. Microbiol.">
        <title>The Global Catalogue of Microorganisms (GCM) 10K type strain sequencing project: providing services to taxonomists for standard genome sequencing and annotation.</title>
        <authorList>
            <consortium name="The Broad Institute Genomics Platform"/>
            <consortium name="The Broad Institute Genome Sequencing Center for Infectious Disease"/>
            <person name="Wu L."/>
            <person name="Ma J."/>
        </authorList>
    </citation>
    <scope>NUCLEOTIDE SEQUENCE [LARGE SCALE GENOMIC DNA]</scope>
    <source>
        <strain evidence="7 8">CGMCC 1.3240</strain>
    </source>
</reference>
<evidence type="ECO:0000256" key="1">
    <source>
        <dbReference type="ARBA" id="ARBA00022670"/>
    </source>
</evidence>
<keyword evidence="3 7" id="KW-0378">Hydrolase</keyword>
<dbReference type="Proteomes" id="UP001596312">
    <property type="component" value="Unassembled WGS sequence"/>
</dbReference>
<dbReference type="Pfam" id="PF14464">
    <property type="entry name" value="Prok-JAB"/>
    <property type="match status" value="1"/>
</dbReference>
<keyword evidence="8" id="KW-1185">Reference proteome</keyword>
<organism evidence="7 8">
    <name type="scientific">Halalkalicoccus tibetensis</name>
    <dbReference type="NCBI Taxonomy" id="175632"/>
    <lineage>
        <taxon>Archaea</taxon>
        <taxon>Methanobacteriati</taxon>
        <taxon>Methanobacteriota</taxon>
        <taxon>Stenosarchaea group</taxon>
        <taxon>Halobacteria</taxon>
        <taxon>Halobacteriales</taxon>
        <taxon>Halococcaceae</taxon>
        <taxon>Halalkalicoccus</taxon>
    </lineage>
</organism>
<keyword evidence="1" id="KW-0645">Protease</keyword>
<evidence type="ECO:0000259" key="6">
    <source>
        <dbReference type="PROSITE" id="PS50249"/>
    </source>
</evidence>
<evidence type="ECO:0000256" key="3">
    <source>
        <dbReference type="ARBA" id="ARBA00022801"/>
    </source>
</evidence>
<protein>
    <submittedName>
        <fullName evidence="7">Desampylase</fullName>
        <ecNumber evidence="7">3.4.19.15</ecNumber>
    </submittedName>
</protein>
<keyword evidence="4" id="KW-0862">Zinc</keyword>
<dbReference type="NCBIfam" id="NF041370">
    <property type="entry name" value="desamp_Halo"/>
    <property type="match status" value="1"/>
</dbReference>
<dbReference type="InterPro" id="IPR000555">
    <property type="entry name" value="JAMM/MPN+_dom"/>
</dbReference>
<dbReference type="InterPro" id="IPR037518">
    <property type="entry name" value="MPN"/>
</dbReference>
<gene>
    <name evidence="7" type="ORF">ACFQGH_00555</name>
</gene>
<sequence length="132" mass="14460">MAPPLSFSRDAYDSLLAHAREGAPEEICGVLGGSDGVVRSTHRVPNVADIPRTRYELDPEEQLTAIEAVESDGELLGFYHSHPAGPPEPSATDRARATWADAYYVIVSLPEESVTAWYWTGEEFVATDVRVE</sequence>
<feature type="domain" description="MPN" evidence="6">
    <location>
        <begin position="5"/>
        <end position="132"/>
    </location>
</feature>
<dbReference type="RefSeq" id="WP_340602173.1">
    <property type="nucleotide sequence ID" value="NZ_JBBMXV010000001.1"/>
</dbReference>
<dbReference type="InterPro" id="IPR028090">
    <property type="entry name" value="JAB_dom_prok"/>
</dbReference>
<dbReference type="Gene3D" id="3.40.140.10">
    <property type="entry name" value="Cytidine Deaminase, domain 2"/>
    <property type="match status" value="1"/>
</dbReference>
<dbReference type="InterPro" id="IPR051929">
    <property type="entry name" value="VirAsm_ModProt"/>
</dbReference>